<accession>A0A0W0FC14</accession>
<dbReference type="AlphaFoldDB" id="A0A0W0FC14"/>
<reference evidence="2 3" key="1">
    <citation type="submission" date="2015-12" db="EMBL/GenBank/DDBJ databases">
        <title>Draft genome sequence of Moniliophthora roreri, the causal agent of frosty pod rot of cacao.</title>
        <authorList>
            <person name="Aime M.C."/>
            <person name="Diaz-Valderrama J.R."/>
            <person name="Kijpornyongpan T."/>
            <person name="Phillips-Mora W."/>
        </authorList>
    </citation>
    <scope>NUCLEOTIDE SEQUENCE [LARGE SCALE GENOMIC DNA]</scope>
    <source>
        <strain evidence="2 3">MCA 2952</strain>
    </source>
</reference>
<name>A0A0W0FC14_MONRR</name>
<feature type="compositionally biased region" description="Acidic residues" evidence="1">
    <location>
        <begin position="296"/>
        <end position="324"/>
    </location>
</feature>
<evidence type="ECO:0000313" key="2">
    <source>
        <dbReference type="EMBL" id="KTB33813.1"/>
    </source>
</evidence>
<organism evidence="2 3">
    <name type="scientific">Moniliophthora roreri</name>
    <name type="common">Frosty pod rot fungus</name>
    <name type="synonym">Monilia roreri</name>
    <dbReference type="NCBI Taxonomy" id="221103"/>
    <lineage>
        <taxon>Eukaryota</taxon>
        <taxon>Fungi</taxon>
        <taxon>Dikarya</taxon>
        <taxon>Basidiomycota</taxon>
        <taxon>Agaricomycotina</taxon>
        <taxon>Agaricomycetes</taxon>
        <taxon>Agaricomycetidae</taxon>
        <taxon>Agaricales</taxon>
        <taxon>Marasmiineae</taxon>
        <taxon>Marasmiaceae</taxon>
        <taxon>Moniliophthora</taxon>
    </lineage>
</organism>
<comment type="caution">
    <text evidence="2">The sequence shown here is derived from an EMBL/GenBank/DDBJ whole genome shotgun (WGS) entry which is preliminary data.</text>
</comment>
<dbReference type="EMBL" id="LATX01002133">
    <property type="protein sequence ID" value="KTB33813.1"/>
    <property type="molecule type" value="Genomic_DNA"/>
</dbReference>
<sequence length="653" mass="73908">MLLSLLFDFDIVPAWIWKKVMGVKDWSQELIDRTIDYLGEDRSSLKACSLLASQWVPRSRRYLFSNLKIDAPGSTDGSKSSYESLVSILESPHCTFHCFIQHLELQGTSAMTWVQNIRDAKPDNVEWLEPIIRHIHKWTSATSLTLERIDSHTRKSDAWKLFISPQQPESTGSFHHNITTLRISHFAIRNSVDHTIAFLSVIPAFPSVRQLTLDPLTDASESVYKCQDKGPGPSSLSDFIVFRGPPPGTKKGRAIMKALKSLGAQKLLPASVAKGSKKKKKGGSITKVIPVQVENEELIMDDDVDEAREDLGSDDDGDEDEEDASLASDSGSEIVNDPDYEPKVSECNCHQKMPPGPNDEQVLRIAENLGAAPGSLCDLTVAGRWLYIPFPLRILWEWLRLNEVTSIRTLDIRLEYMEPHDLPAFARYLEMLGEGLKELKWHLGLAGREWEPNPAPDNLVEGRCECRCLLRELFRRFLATPTMAHAQKIGYLVDHKVLTKSTGIEEATFECLFFYDIVFDRPNSIISPNTLFSSLEGRSLKRLIITVWTDLEGAFFIDHGDTDDGASEEAAWYAADATLANGELFPVLKEVVVKVTVVRDRNYKRYYDGEELSELEITKKVDKFFPQCRAKDLLQFQHVEWKDVAKERFGVVY</sequence>
<dbReference type="Proteomes" id="UP000054988">
    <property type="component" value="Unassembled WGS sequence"/>
</dbReference>
<proteinExistence type="predicted"/>
<protein>
    <submittedName>
        <fullName evidence="2">Uncharacterized protein</fullName>
    </submittedName>
</protein>
<feature type="region of interest" description="Disordered" evidence="1">
    <location>
        <begin position="296"/>
        <end position="344"/>
    </location>
</feature>
<gene>
    <name evidence="2" type="ORF">WG66_13595</name>
</gene>
<evidence type="ECO:0000256" key="1">
    <source>
        <dbReference type="SAM" id="MobiDB-lite"/>
    </source>
</evidence>
<evidence type="ECO:0000313" key="3">
    <source>
        <dbReference type="Proteomes" id="UP000054988"/>
    </source>
</evidence>